<proteinExistence type="predicted"/>
<sequence length="865" mass="99447">MDIQKKNNKEIIDDEGENGGCGFSNVDDKSEEEENDCEQLYWKRFKKWMHCFCVVTFDLELGQTIEVVYPGSAYLSPTERSDICYLSFPDSNSSSTNINNSCSSSTPSIFMNGKINRKMSSDGSYIDSSHHFRIKRNGEINEDNEKRFDSFTQKLPPSLRPDKQYLYGFAYFRRQRDSSLHRGYSQKSIVLISHLPFVALFSRILSEVALAFFTAGESAIETACRQIGQHWPSPKAGGDRLLSLPLFGLRFCCSIPADLHKNESELDPGTNFIEQNGNQMPFNLKQQSLEDEDCNGFEFIDIRCNVVLLDSISEPDQHFHIGIKRLLPHLHLLWELILLGEPLLVCAPNASLCSSIVYSLISLISPLRYEPDYRPYFTIHDSDFNEVLNSKQNCRWNNICVIGPSKRERSESRLVKQLKTQAAAQFVLGTLKRCGTTAKELTHLGIDVDEEDGDGEEWQRKLINIQFKMEDVEFVKISKAQTEHISKQFILLFKGLCEINPKFGDSNGESAELYDKLESLFEEVKILAFTAAIPEEMKDIRELSRKFVERYSRPDKCSLMILLEECCRYAEKKDEDKTFDSHSKVKIEPDNYVNNVSRVEHIPSSEFGNSRNNSRQRKGQFKIRDSRQCYNCGMIGHISRYCRKPKIRLSQGKGPEVNHVKVDSSYSRPHCLTVEIPELIDSSQNSRSSIIQGRKPKIRKSNKSQNSQNSKMAKYSRNSNYSKDSNDSRKSKYSNNSRDSIQFREDMKVFVWNKNRNGKTVWLPGTILSKFGDDYKVEVPWLKTVVSREKWQLRKPNSIHSKGSYSDSTDSRASLRTRESSIRSQIRENSRHNSKSAAETKQDLRAGTEAKEEKKSWVHKMIWGK</sequence>
<keyword evidence="2" id="KW-1185">Reference proteome</keyword>
<name>A0ACB1AU13_MELEN</name>
<dbReference type="Proteomes" id="UP001497535">
    <property type="component" value="Unassembled WGS sequence"/>
</dbReference>
<reference evidence="1" key="1">
    <citation type="submission" date="2023-11" db="EMBL/GenBank/DDBJ databases">
        <authorList>
            <person name="Poullet M."/>
        </authorList>
    </citation>
    <scope>NUCLEOTIDE SEQUENCE</scope>
    <source>
        <strain evidence="1">E1834</strain>
    </source>
</reference>
<evidence type="ECO:0000313" key="1">
    <source>
        <dbReference type="EMBL" id="CAK5104156.1"/>
    </source>
</evidence>
<accession>A0ACB1AU13</accession>
<evidence type="ECO:0000313" key="2">
    <source>
        <dbReference type="Proteomes" id="UP001497535"/>
    </source>
</evidence>
<gene>
    <name evidence="1" type="ORF">MENTE1834_LOCUS42934</name>
</gene>
<protein>
    <submittedName>
        <fullName evidence="1">Uncharacterized protein</fullName>
    </submittedName>
</protein>
<comment type="caution">
    <text evidence="1">The sequence shown here is derived from an EMBL/GenBank/DDBJ whole genome shotgun (WGS) entry which is preliminary data.</text>
</comment>
<dbReference type="EMBL" id="CAVMJV010000116">
    <property type="protein sequence ID" value="CAK5104156.1"/>
    <property type="molecule type" value="Genomic_DNA"/>
</dbReference>
<organism evidence="1 2">
    <name type="scientific">Meloidogyne enterolobii</name>
    <name type="common">Root-knot nematode worm</name>
    <name type="synonym">Meloidogyne mayaguensis</name>
    <dbReference type="NCBI Taxonomy" id="390850"/>
    <lineage>
        <taxon>Eukaryota</taxon>
        <taxon>Metazoa</taxon>
        <taxon>Ecdysozoa</taxon>
        <taxon>Nematoda</taxon>
        <taxon>Chromadorea</taxon>
        <taxon>Rhabditida</taxon>
        <taxon>Tylenchina</taxon>
        <taxon>Tylenchomorpha</taxon>
        <taxon>Tylenchoidea</taxon>
        <taxon>Meloidogynidae</taxon>
        <taxon>Meloidogyninae</taxon>
        <taxon>Meloidogyne</taxon>
    </lineage>
</organism>